<dbReference type="AlphaFoldDB" id="A0A814CKM9"/>
<protein>
    <recommendedName>
        <fullName evidence="2">Phospholipid scramblase</fullName>
    </recommendedName>
</protein>
<dbReference type="EMBL" id="CAJOBD010001728">
    <property type="protein sequence ID" value="CAF3827041.1"/>
    <property type="molecule type" value="Genomic_DNA"/>
</dbReference>
<dbReference type="GO" id="GO:0017128">
    <property type="term" value="F:phospholipid scramblase activity"/>
    <property type="evidence" value="ECO:0007669"/>
    <property type="project" value="InterPro"/>
</dbReference>
<keyword evidence="2" id="KW-0564">Palmitate</keyword>
<evidence type="ECO:0000313" key="5">
    <source>
        <dbReference type="EMBL" id="CAF1222342.1"/>
    </source>
</evidence>
<dbReference type="EMBL" id="CAJNOT010000332">
    <property type="protein sequence ID" value="CAF0943716.1"/>
    <property type="molecule type" value="Genomic_DNA"/>
</dbReference>
<feature type="transmembrane region" description="Helical" evidence="2">
    <location>
        <begin position="73"/>
        <end position="93"/>
    </location>
</feature>
<organism evidence="3 7">
    <name type="scientific">Rotaria sordida</name>
    <dbReference type="NCBI Taxonomy" id="392033"/>
    <lineage>
        <taxon>Eukaryota</taxon>
        <taxon>Metazoa</taxon>
        <taxon>Spiralia</taxon>
        <taxon>Gnathifera</taxon>
        <taxon>Rotifera</taxon>
        <taxon>Eurotatoria</taxon>
        <taxon>Bdelloidea</taxon>
        <taxon>Philodinida</taxon>
        <taxon>Philodinidae</taxon>
        <taxon>Rotaria</taxon>
    </lineage>
</organism>
<dbReference type="Proteomes" id="UP000663864">
    <property type="component" value="Unassembled WGS sequence"/>
</dbReference>
<dbReference type="PANTHER" id="PTHR23248:SF9">
    <property type="entry name" value="PHOSPHOLIPID SCRAMBLASE"/>
    <property type="match status" value="1"/>
</dbReference>
<evidence type="ECO:0000256" key="2">
    <source>
        <dbReference type="RuleBase" id="RU363116"/>
    </source>
</evidence>
<evidence type="ECO:0000313" key="6">
    <source>
        <dbReference type="EMBL" id="CAF3827041.1"/>
    </source>
</evidence>
<dbReference type="Pfam" id="PF03803">
    <property type="entry name" value="Scramblase"/>
    <property type="match status" value="1"/>
</dbReference>
<dbReference type="Proteomes" id="UP000663854">
    <property type="component" value="Unassembled WGS sequence"/>
</dbReference>
<gene>
    <name evidence="6" type="ORF">JBS370_LOCUS16819</name>
    <name evidence="5" type="ORF">JXQ802_LOCUS25505</name>
    <name evidence="4" type="ORF">PYM288_LOCUS17354</name>
    <name evidence="3" type="ORF">ZHD862_LOCUS9614</name>
</gene>
<dbReference type="Proteomes" id="UP000663870">
    <property type="component" value="Unassembled WGS sequence"/>
</dbReference>
<evidence type="ECO:0000313" key="8">
    <source>
        <dbReference type="Proteomes" id="UP000663870"/>
    </source>
</evidence>
<keyword evidence="2" id="KW-0449">Lipoprotein</keyword>
<comment type="caution">
    <text evidence="3">The sequence shown here is derived from an EMBL/GenBank/DDBJ whole genome shotgun (WGS) entry which is preliminary data.</text>
</comment>
<keyword evidence="2" id="KW-0472">Membrane</keyword>
<dbReference type="EMBL" id="CAJNOH010000487">
    <property type="protein sequence ID" value="CAF1055195.1"/>
    <property type="molecule type" value="Genomic_DNA"/>
</dbReference>
<comment type="similarity">
    <text evidence="1 2">Belongs to the phospholipid scramblase family.</text>
</comment>
<evidence type="ECO:0000313" key="4">
    <source>
        <dbReference type="EMBL" id="CAF1055195.1"/>
    </source>
</evidence>
<evidence type="ECO:0000313" key="3">
    <source>
        <dbReference type="EMBL" id="CAF0943716.1"/>
    </source>
</evidence>
<dbReference type="PANTHER" id="PTHR23248">
    <property type="entry name" value="PHOSPHOLIPID SCRAMBLASE-RELATED"/>
    <property type="match status" value="1"/>
</dbReference>
<dbReference type="GO" id="GO:0005886">
    <property type="term" value="C:plasma membrane"/>
    <property type="evidence" value="ECO:0007669"/>
    <property type="project" value="TreeGrafter"/>
</dbReference>
<dbReference type="Proteomes" id="UP000663836">
    <property type="component" value="Unassembled WGS sequence"/>
</dbReference>
<proteinExistence type="inferred from homology"/>
<keyword evidence="8" id="KW-1185">Reference proteome</keyword>
<keyword evidence="2" id="KW-0106">Calcium</keyword>
<comment type="function">
    <text evidence="2">May mediate accelerated ATP-independent bidirectional transbilayer migration of phospholipids upon binding calcium ions that results in a loss of phospholipid asymmetry in the plasma membrane.</text>
</comment>
<name>A0A814CKM9_9BILA</name>
<evidence type="ECO:0000256" key="1">
    <source>
        <dbReference type="ARBA" id="ARBA00005350"/>
    </source>
</evidence>
<accession>A0A814CKM9</accession>
<dbReference type="InterPro" id="IPR005552">
    <property type="entry name" value="Scramblase"/>
</dbReference>
<comment type="cofactor">
    <cofactor evidence="2">
        <name>Ca(2+)</name>
        <dbReference type="ChEBI" id="CHEBI:29108"/>
    </cofactor>
</comment>
<keyword evidence="2" id="KW-1133">Transmembrane helix</keyword>
<sequence length="303" mass="34534">MRCKIAKKCRFDDENDIGLNIRKCPTETVCDDNQCRPLLTFQKKNIYIYEKLRNESFLSSTPSMLCLFSSPAIEIHSMTTSFICILIIITIIVSSSSSFTQSTSMAISTDYTQHYKNYLITRPTFIHVPIGDHQGIEGSKSVDSLSINHEYSFKQELINIPMRAKYEIFNNRSQLLFTAYEESDLFQRICCRNERQFTMRVLDNNDREFIRIHRELQACSGCFCFGSCQSCMQQATVASPPGQIIGTVEQQGSASSMKYTLKDVNNQSILTIIGPCCIVNGPYSCGCQNTYTIRKTLFERLNS</sequence>
<evidence type="ECO:0000313" key="7">
    <source>
        <dbReference type="Proteomes" id="UP000663864"/>
    </source>
</evidence>
<reference evidence="3" key="1">
    <citation type="submission" date="2021-02" db="EMBL/GenBank/DDBJ databases">
        <authorList>
            <person name="Nowell W R."/>
        </authorList>
    </citation>
    <scope>NUCLEOTIDE SEQUENCE</scope>
</reference>
<keyword evidence="2" id="KW-0812">Transmembrane</keyword>
<dbReference type="EMBL" id="CAJNOL010000863">
    <property type="protein sequence ID" value="CAF1222342.1"/>
    <property type="molecule type" value="Genomic_DNA"/>
</dbReference>